<proteinExistence type="predicted"/>
<protein>
    <recommendedName>
        <fullName evidence="3">Lipocalin-like domain-containing protein</fullName>
    </recommendedName>
</protein>
<evidence type="ECO:0000313" key="2">
    <source>
        <dbReference type="Proteomes" id="UP000184418"/>
    </source>
</evidence>
<dbReference type="OrthoDB" id="883034at2"/>
<dbReference type="RefSeq" id="WP_073111307.1">
    <property type="nucleotide sequence ID" value="NZ_FQYN01000007.1"/>
</dbReference>
<evidence type="ECO:0008006" key="3">
    <source>
        <dbReference type="Google" id="ProtNLM"/>
    </source>
</evidence>
<name>A0A1M6K1L1_9BACT</name>
<gene>
    <name evidence="1" type="ORF">SAMN02745146_3358</name>
</gene>
<accession>A0A1M6K1L1</accession>
<dbReference type="Proteomes" id="UP000184418">
    <property type="component" value="Unassembled WGS sequence"/>
</dbReference>
<organism evidence="1 2">
    <name type="scientific">Hymenobacter daecheongensis DSM 21074</name>
    <dbReference type="NCBI Taxonomy" id="1121955"/>
    <lineage>
        <taxon>Bacteria</taxon>
        <taxon>Pseudomonadati</taxon>
        <taxon>Bacteroidota</taxon>
        <taxon>Cytophagia</taxon>
        <taxon>Cytophagales</taxon>
        <taxon>Hymenobacteraceae</taxon>
        <taxon>Hymenobacter</taxon>
    </lineage>
</organism>
<dbReference type="AlphaFoldDB" id="A0A1M6K1L1"/>
<reference evidence="1 2" key="1">
    <citation type="submission" date="2016-11" db="EMBL/GenBank/DDBJ databases">
        <authorList>
            <person name="Jaros S."/>
            <person name="Januszkiewicz K."/>
            <person name="Wedrychowicz H."/>
        </authorList>
    </citation>
    <scope>NUCLEOTIDE SEQUENCE [LARGE SCALE GENOMIC DNA]</scope>
    <source>
        <strain evidence="1 2">DSM 21074</strain>
    </source>
</reference>
<dbReference type="EMBL" id="FQYN01000007">
    <property type="protein sequence ID" value="SHJ52817.1"/>
    <property type="molecule type" value="Genomic_DNA"/>
</dbReference>
<sequence length="164" mass="18346">MEKIISCFTTVTKAGLLWLLVGCEPHEPTANSPASVSTDLVGRWHYDSAGAAFYDSQGRYLSRFMNPLPPGAWLTIGSQRWTYSGSVREEHTYSRSGNTLWVRRVVDTALVRGGHARPEDLGNADGVPNTKLITILTRHRLVLCDSTTDPDGSLTRVWRFYFSR</sequence>
<evidence type="ECO:0000313" key="1">
    <source>
        <dbReference type="EMBL" id="SHJ52817.1"/>
    </source>
</evidence>
<keyword evidence="2" id="KW-1185">Reference proteome</keyword>